<dbReference type="GO" id="GO:0005886">
    <property type="term" value="C:plasma membrane"/>
    <property type="evidence" value="ECO:0007669"/>
    <property type="project" value="TreeGrafter"/>
</dbReference>
<keyword evidence="6" id="KW-0067">ATP-binding</keyword>
<dbReference type="EC" id="2.7.10.2" evidence="2"/>
<protein>
    <recommendedName>
        <fullName evidence="2">non-specific protein-tyrosine kinase</fullName>
        <ecNumber evidence="2">2.7.10.2</ecNumber>
    </recommendedName>
</protein>
<feature type="region of interest" description="Disordered" evidence="9">
    <location>
        <begin position="1"/>
        <end position="27"/>
    </location>
</feature>
<keyword evidence="4" id="KW-0547">Nucleotide-binding</keyword>
<evidence type="ECO:0000256" key="7">
    <source>
        <dbReference type="ARBA" id="ARBA00023137"/>
    </source>
</evidence>
<keyword evidence="13" id="KW-1185">Reference proteome</keyword>
<dbReference type="NCBIfam" id="TIGR01007">
    <property type="entry name" value="eps_fam"/>
    <property type="match status" value="1"/>
</dbReference>
<comment type="caution">
    <text evidence="12">The sequence shown here is derived from an EMBL/GenBank/DDBJ whole genome shotgun (WGS) entry which is preliminary data.</text>
</comment>
<feature type="domain" description="AAA" evidence="11">
    <location>
        <begin position="524"/>
        <end position="677"/>
    </location>
</feature>
<feature type="transmembrane region" description="Helical" evidence="10">
    <location>
        <begin position="45"/>
        <end position="66"/>
    </location>
</feature>
<dbReference type="PANTHER" id="PTHR32309:SF13">
    <property type="entry name" value="FERRIC ENTEROBACTIN TRANSPORT PROTEIN FEPE"/>
    <property type="match status" value="1"/>
</dbReference>
<dbReference type="Pfam" id="PF13614">
    <property type="entry name" value="AAA_31"/>
    <property type="match status" value="1"/>
</dbReference>
<comment type="similarity">
    <text evidence="1">Belongs to the CpsD/CapB family.</text>
</comment>
<evidence type="ECO:0000256" key="9">
    <source>
        <dbReference type="SAM" id="MobiDB-lite"/>
    </source>
</evidence>
<feature type="compositionally biased region" description="Polar residues" evidence="9">
    <location>
        <begin position="229"/>
        <end position="245"/>
    </location>
</feature>
<organism evidence="12 13">
    <name type="scientific">Qipengyuania pelagi</name>
    <dbReference type="NCBI Taxonomy" id="994320"/>
    <lineage>
        <taxon>Bacteria</taxon>
        <taxon>Pseudomonadati</taxon>
        <taxon>Pseudomonadota</taxon>
        <taxon>Alphaproteobacteria</taxon>
        <taxon>Sphingomonadales</taxon>
        <taxon>Erythrobacteraceae</taxon>
        <taxon>Qipengyuania</taxon>
    </lineage>
</organism>
<dbReference type="GO" id="GO:0004715">
    <property type="term" value="F:non-membrane spanning protein tyrosine kinase activity"/>
    <property type="evidence" value="ECO:0007669"/>
    <property type="project" value="UniProtKB-EC"/>
</dbReference>
<dbReference type="InterPro" id="IPR027417">
    <property type="entry name" value="P-loop_NTPase"/>
</dbReference>
<evidence type="ECO:0000313" key="13">
    <source>
        <dbReference type="Proteomes" id="UP000430272"/>
    </source>
</evidence>
<evidence type="ECO:0000256" key="8">
    <source>
        <dbReference type="ARBA" id="ARBA00051245"/>
    </source>
</evidence>
<feature type="transmembrane region" description="Helical" evidence="10">
    <location>
        <begin position="429"/>
        <end position="454"/>
    </location>
</feature>
<feature type="region of interest" description="Disordered" evidence="9">
    <location>
        <begin position="226"/>
        <end position="245"/>
    </location>
</feature>
<evidence type="ECO:0000313" key="12">
    <source>
        <dbReference type="EMBL" id="MXO54302.1"/>
    </source>
</evidence>
<dbReference type="Gene3D" id="3.40.50.300">
    <property type="entry name" value="P-loop containing nucleotide triphosphate hydrolases"/>
    <property type="match status" value="1"/>
</dbReference>
<evidence type="ECO:0000256" key="2">
    <source>
        <dbReference type="ARBA" id="ARBA00011903"/>
    </source>
</evidence>
<keyword evidence="10" id="KW-0472">Membrane</keyword>
<dbReference type="AlphaFoldDB" id="A0A844YBH7"/>
<dbReference type="CDD" id="cd05387">
    <property type="entry name" value="BY-kinase"/>
    <property type="match status" value="1"/>
</dbReference>
<keyword evidence="3 12" id="KW-0808">Transferase</keyword>
<evidence type="ECO:0000256" key="10">
    <source>
        <dbReference type="SAM" id="Phobius"/>
    </source>
</evidence>
<dbReference type="SUPFAM" id="SSF52540">
    <property type="entry name" value="P-loop containing nucleoside triphosphate hydrolases"/>
    <property type="match status" value="1"/>
</dbReference>
<accession>A0A844YBH7</accession>
<dbReference type="PANTHER" id="PTHR32309">
    <property type="entry name" value="TYROSINE-PROTEIN KINASE"/>
    <property type="match status" value="1"/>
</dbReference>
<keyword evidence="7" id="KW-0829">Tyrosine-protein kinase</keyword>
<keyword evidence="5 12" id="KW-0418">Kinase</keyword>
<evidence type="ECO:0000256" key="6">
    <source>
        <dbReference type="ARBA" id="ARBA00022840"/>
    </source>
</evidence>
<dbReference type="InterPro" id="IPR005702">
    <property type="entry name" value="Wzc-like_C"/>
</dbReference>
<keyword evidence="10" id="KW-1133">Transmembrane helix</keyword>
<name>A0A844YBH7_9SPHN</name>
<evidence type="ECO:0000256" key="4">
    <source>
        <dbReference type="ARBA" id="ARBA00022741"/>
    </source>
</evidence>
<gene>
    <name evidence="12" type="ORF">GRI47_09840</name>
</gene>
<evidence type="ECO:0000256" key="5">
    <source>
        <dbReference type="ARBA" id="ARBA00022777"/>
    </source>
</evidence>
<evidence type="ECO:0000259" key="11">
    <source>
        <dbReference type="Pfam" id="PF13614"/>
    </source>
</evidence>
<dbReference type="Proteomes" id="UP000430272">
    <property type="component" value="Unassembled WGS sequence"/>
</dbReference>
<dbReference type="EMBL" id="WTYD01000001">
    <property type="protein sequence ID" value="MXO54302.1"/>
    <property type="molecule type" value="Genomic_DNA"/>
</dbReference>
<reference evidence="12 13" key="1">
    <citation type="submission" date="2019-12" db="EMBL/GenBank/DDBJ databases">
        <title>Genomic-based taxomic classification of the family Erythrobacteraceae.</title>
        <authorList>
            <person name="Xu L."/>
        </authorList>
    </citation>
    <scope>NUCLEOTIDE SEQUENCE [LARGE SCALE GENOMIC DNA]</scope>
    <source>
        <strain evidence="12 13">JCM 17468</strain>
    </source>
</reference>
<feature type="compositionally biased region" description="Low complexity" evidence="9">
    <location>
        <begin position="14"/>
        <end position="27"/>
    </location>
</feature>
<dbReference type="OrthoDB" id="230260at2"/>
<evidence type="ECO:0000256" key="3">
    <source>
        <dbReference type="ARBA" id="ARBA00022679"/>
    </source>
</evidence>
<proteinExistence type="inferred from homology"/>
<dbReference type="InterPro" id="IPR050445">
    <property type="entry name" value="Bact_polysacc_biosynth/exp"/>
</dbReference>
<dbReference type="RefSeq" id="WP_160661059.1">
    <property type="nucleotide sequence ID" value="NZ_BAABDV010000001.1"/>
</dbReference>
<dbReference type="InterPro" id="IPR025669">
    <property type="entry name" value="AAA_dom"/>
</dbReference>
<evidence type="ECO:0000256" key="1">
    <source>
        <dbReference type="ARBA" id="ARBA00007316"/>
    </source>
</evidence>
<dbReference type="GO" id="GO:0005524">
    <property type="term" value="F:ATP binding"/>
    <property type="evidence" value="ECO:0007669"/>
    <property type="project" value="UniProtKB-KW"/>
</dbReference>
<comment type="catalytic activity">
    <reaction evidence="8">
        <text>L-tyrosyl-[protein] + ATP = O-phospho-L-tyrosyl-[protein] + ADP + H(+)</text>
        <dbReference type="Rhea" id="RHEA:10596"/>
        <dbReference type="Rhea" id="RHEA-COMP:10136"/>
        <dbReference type="Rhea" id="RHEA-COMP:20101"/>
        <dbReference type="ChEBI" id="CHEBI:15378"/>
        <dbReference type="ChEBI" id="CHEBI:30616"/>
        <dbReference type="ChEBI" id="CHEBI:46858"/>
        <dbReference type="ChEBI" id="CHEBI:61978"/>
        <dbReference type="ChEBI" id="CHEBI:456216"/>
        <dbReference type="EC" id="2.7.10.2"/>
    </reaction>
</comment>
<sequence length="721" mass="77058">MAGTEHQDFDPNDPGDAAAEAPSSSSGAPLLPDPGLIWQVFRRNFLLFCIVVLAILGLTGAIMATLTPQYFASASVLIEPTSEPIRTTGPNSDPNIVGVDEVDTEIALISSPLVAKRAAELYADRFASPDGDPFTADEIEAIGMRIGGITNVTRTGDVRVVDISAVSDDAAFTAAAANLVAEAYLVSQVEAKTARSDSSSEFINARLSELQRNAISTQAAVDQYRASRGLSSSNSGTNAEQEVSNLNTELAQARADLAEKRGRYNSAREQLTRGSGGADVGAALGSGTIASLRQQEATASARLAVLRERYGALYPERRQVEEELRDIRERIQDEIDRVLSNLEAEVQTAQSRVASLESSRGRALGVVRGNSVAQTGLSALEQKADAAQAIYESFLERSQESGALRNSAMPDATIASRAIVPTAPSSPNYVLIGLAGLVLALSAGLFAILVAEYLRRGVQTKRDVERRLKLRYAGAIPALSSTVKGRKALEPPHDYVIAHSHSLFAEAFRSIRTFLTLSPGARPRTIAITSALPGEGKTTTSVCIARTSAAEGLSVVLVDADLRRRGASVLMDYDNERDLRSYLTGEASLDECLKIDPLSGLAVLGTGDVPSSAYNPLTEAKVRELFDNLRERFDIVIVDTAPILGVAEGRILASAADRVLVITRWKNTSMRAVEAAVMMLVDAKAKITGLALSQVNIRKYASTGDGDVYAYTKKFQGYYQN</sequence>
<keyword evidence="10" id="KW-0812">Transmembrane</keyword>